<dbReference type="GO" id="GO:0003677">
    <property type="term" value="F:DNA binding"/>
    <property type="evidence" value="ECO:0007669"/>
    <property type="project" value="InterPro"/>
</dbReference>
<feature type="domain" description="HTH cro/C1-type" evidence="1">
    <location>
        <begin position="9"/>
        <end position="64"/>
    </location>
</feature>
<sequence length="71" mass="8310">MEVINLAFIAKRRAECGWTQQDMAEFLGFKNASAYQKYEKGEYAFKAIHLPILARKLGCDLQDLFYNRQVF</sequence>
<dbReference type="InterPro" id="IPR001387">
    <property type="entry name" value="Cro/C1-type_HTH"/>
</dbReference>
<evidence type="ECO:0000313" key="3">
    <source>
        <dbReference type="Proteomes" id="UP000282028"/>
    </source>
</evidence>
<dbReference type="OrthoDB" id="2662407at2"/>
<protein>
    <submittedName>
        <fullName evidence="2">XRE family transcriptional regulator</fullName>
    </submittedName>
</protein>
<name>A0A3M8CBT9_9BACL</name>
<reference evidence="2 3" key="1">
    <citation type="submission" date="2018-10" db="EMBL/GenBank/DDBJ databases">
        <title>Phylogenomics of Brevibacillus.</title>
        <authorList>
            <person name="Dunlap C."/>
        </authorList>
    </citation>
    <scope>NUCLEOTIDE SEQUENCE [LARGE SCALE GENOMIC DNA]</scope>
    <source>
        <strain evidence="2 3">JCM 12215</strain>
    </source>
</reference>
<accession>A0A3M8CBT9</accession>
<dbReference type="InterPro" id="IPR010982">
    <property type="entry name" value="Lambda_DNA-bd_dom_sf"/>
</dbReference>
<organism evidence="2 3">
    <name type="scientific">Brevibacillus invocatus</name>
    <dbReference type="NCBI Taxonomy" id="173959"/>
    <lineage>
        <taxon>Bacteria</taxon>
        <taxon>Bacillati</taxon>
        <taxon>Bacillota</taxon>
        <taxon>Bacilli</taxon>
        <taxon>Bacillales</taxon>
        <taxon>Paenibacillaceae</taxon>
        <taxon>Brevibacillus</taxon>
    </lineage>
</organism>
<comment type="caution">
    <text evidence="2">The sequence shown here is derived from an EMBL/GenBank/DDBJ whole genome shotgun (WGS) entry which is preliminary data.</text>
</comment>
<gene>
    <name evidence="2" type="ORF">EDM52_13130</name>
</gene>
<dbReference type="Gene3D" id="1.10.260.40">
    <property type="entry name" value="lambda repressor-like DNA-binding domains"/>
    <property type="match status" value="1"/>
</dbReference>
<dbReference type="Pfam" id="PF01381">
    <property type="entry name" value="HTH_3"/>
    <property type="match status" value="1"/>
</dbReference>
<dbReference type="Proteomes" id="UP000282028">
    <property type="component" value="Unassembled WGS sequence"/>
</dbReference>
<dbReference type="PROSITE" id="PS50943">
    <property type="entry name" value="HTH_CROC1"/>
    <property type="match status" value="1"/>
</dbReference>
<evidence type="ECO:0000313" key="2">
    <source>
        <dbReference type="EMBL" id="RNB73196.1"/>
    </source>
</evidence>
<keyword evidence="3" id="KW-1185">Reference proteome</keyword>
<evidence type="ECO:0000259" key="1">
    <source>
        <dbReference type="PROSITE" id="PS50943"/>
    </source>
</evidence>
<dbReference type="SUPFAM" id="SSF47413">
    <property type="entry name" value="lambda repressor-like DNA-binding domains"/>
    <property type="match status" value="1"/>
</dbReference>
<dbReference type="EMBL" id="RHHR01000020">
    <property type="protein sequence ID" value="RNB73196.1"/>
    <property type="molecule type" value="Genomic_DNA"/>
</dbReference>
<dbReference type="SMART" id="SM00530">
    <property type="entry name" value="HTH_XRE"/>
    <property type="match status" value="1"/>
</dbReference>
<proteinExistence type="predicted"/>
<dbReference type="CDD" id="cd00093">
    <property type="entry name" value="HTH_XRE"/>
    <property type="match status" value="1"/>
</dbReference>
<dbReference type="AlphaFoldDB" id="A0A3M8CBT9"/>